<sequence length="62" mass="6816">MHSHLIELTGSLANIVRSFLFCIIAYDVSVPTPSSKTLVPHPGAWYQLHPESGIVESLTLKI</sequence>
<dbReference type="AlphaFoldDB" id="A0A7J9D1U8"/>
<comment type="caution">
    <text evidence="1">The sequence shown here is derived from an EMBL/GenBank/DDBJ whole genome shotgun (WGS) entry which is preliminary data.</text>
</comment>
<proteinExistence type="predicted"/>
<keyword evidence="2" id="KW-1185">Reference proteome</keyword>
<reference evidence="1 2" key="1">
    <citation type="journal article" date="2019" name="Genome Biol. Evol.">
        <title>Insights into the evolution of the New World diploid cottons (Gossypium, subgenus Houzingenia) based on genome sequencing.</title>
        <authorList>
            <person name="Grover C.E."/>
            <person name="Arick M.A. 2nd"/>
            <person name="Thrash A."/>
            <person name="Conover J.L."/>
            <person name="Sanders W.S."/>
            <person name="Peterson D.G."/>
            <person name="Frelichowski J.E."/>
            <person name="Scheffler J.A."/>
            <person name="Scheffler B.E."/>
            <person name="Wendel J.F."/>
        </authorList>
    </citation>
    <scope>NUCLEOTIDE SEQUENCE [LARGE SCALE GENOMIC DNA]</scope>
    <source>
        <strain evidence="1">5</strain>
        <tissue evidence="1">Leaf</tissue>
    </source>
</reference>
<gene>
    <name evidence="1" type="ORF">Gogos_019808</name>
</gene>
<accession>A0A7J9D1U8</accession>
<dbReference type="EMBL" id="JABEZY010263423">
    <property type="protein sequence ID" value="MBA0754710.1"/>
    <property type="molecule type" value="Genomic_DNA"/>
</dbReference>
<organism evidence="1 2">
    <name type="scientific">Gossypium gossypioides</name>
    <name type="common">Mexican cotton</name>
    <name type="synonym">Selera gossypioides</name>
    <dbReference type="NCBI Taxonomy" id="34282"/>
    <lineage>
        <taxon>Eukaryota</taxon>
        <taxon>Viridiplantae</taxon>
        <taxon>Streptophyta</taxon>
        <taxon>Embryophyta</taxon>
        <taxon>Tracheophyta</taxon>
        <taxon>Spermatophyta</taxon>
        <taxon>Magnoliopsida</taxon>
        <taxon>eudicotyledons</taxon>
        <taxon>Gunneridae</taxon>
        <taxon>Pentapetalae</taxon>
        <taxon>rosids</taxon>
        <taxon>malvids</taxon>
        <taxon>Malvales</taxon>
        <taxon>Malvaceae</taxon>
        <taxon>Malvoideae</taxon>
        <taxon>Gossypium</taxon>
    </lineage>
</organism>
<evidence type="ECO:0000313" key="1">
    <source>
        <dbReference type="EMBL" id="MBA0754710.1"/>
    </source>
</evidence>
<name>A0A7J9D1U8_GOSGO</name>
<protein>
    <submittedName>
        <fullName evidence="1">Uncharacterized protein</fullName>
    </submittedName>
</protein>
<dbReference type="Proteomes" id="UP000593579">
    <property type="component" value="Unassembled WGS sequence"/>
</dbReference>
<evidence type="ECO:0000313" key="2">
    <source>
        <dbReference type="Proteomes" id="UP000593579"/>
    </source>
</evidence>